<feature type="transmembrane region" description="Helical" evidence="8">
    <location>
        <begin position="166"/>
        <end position="185"/>
    </location>
</feature>
<evidence type="ECO:0000256" key="8">
    <source>
        <dbReference type="RuleBase" id="RU363032"/>
    </source>
</evidence>
<dbReference type="SUPFAM" id="SSF161098">
    <property type="entry name" value="MetI-like"/>
    <property type="match status" value="1"/>
</dbReference>
<comment type="subcellular location">
    <subcellularLocation>
        <location evidence="1 8">Cell membrane</location>
        <topology evidence="1 8">Multi-pass membrane protein</topology>
    </subcellularLocation>
</comment>
<dbReference type="PANTHER" id="PTHR42929:SF1">
    <property type="entry name" value="INNER MEMBRANE ABC TRANSPORTER PERMEASE PROTEIN YDCU-RELATED"/>
    <property type="match status" value="1"/>
</dbReference>
<keyword evidence="7 8" id="KW-0472">Membrane</keyword>
<feature type="transmembrane region" description="Helical" evidence="8">
    <location>
        <begin position="108"/>
        <end position="128"/>
    </location>
</feature>
<evidence type="ECO:0000256" key="7">
    <source>
        <dbReference type="ARBA" id="ARBA00023136"/>
    </source>
</evidence>
<organism evidence="10 11">
    <name type="scientific">Segnochrobactrum spirostomi</name>
    <dbReference type="NCBI Taxonomy" id="2608987"/>
    <lineage>
        <taxon>Bacteria</taxon>
        <taxon>Pseudomonadati</taxon>
        <taxon>Pseudomonadota</taxon>
        <taxon>Alphaproteobacteria</taxon>
        <taxon>Hyphomicrobiales</taxon>
        <taxon>Segnochrobactraceae</taxon>
        <taxon>Segnochrobactrum</taxon>
    </lineage>
</organism>
<feature type="transmembrane region" description="Helical" evidence="8">
    <location>
        <begin position="262"/>
        <end position="282"/>
    </location>
</feature>
<protein>
    <submittedName>
        <fullName evidence="10">ABC transporter permease</fullName>
    </submittedName>
</protein>
<dbReference type="PROSITE" id="PS50928">
    <property type="entry name" value="ABC_TM1"/>
    <property type="match status" value="1"/>
</dbReference>
<gene>
    <name evidence="10" type="ORF">F0357_17970</name>
</gene>
<evidence type="ECO:0000259" key="9">
    <source>
        <dbReference type="PROSITE" id="PS50928"/>
    </source>
</evidence>
<feature type="transmembrane region" description="Helical" evidence="8">
    <location>
        <begin position="27"/>
        <end position="47"/>
    </location>
</feature>
<dbReference type="Pfam" id="PF00528">
    <property type="entry name" value="BPD_transp_1"/>
    <property type="match status" value="1"/>
</dbReference>
<feature type="domain" description="ABC transmembrane type-1" evidence="9">
    <location>
        <begin position="76"/>
        <end position="283"/>
    </location>
</feature>
<dbReference type="InterPro" id="IPR035906">
    <property type="entry name" value="MetI-like_sf"/>
</dbReference>
<reference evidence="10 11" key="1">
    <citation type="submission" date="2019-09" db="EMBL/GenBank/DDBJ databases">
        <title>Segnochrobactrum spirostomi gen. nov., sp. nov., isolated from the ciliate Spirostomum cf. yagiui and description of a novel family, Segnochrobactraceae fam. nov. within the order Rhizobiales of the class Alphaproteobacteria.</title>
        <authorList>
            <person name="Akter S."/>
            <person name="Shazib S.U.A."/>
            <person name="Shin M.K."/>
        </authorList>
    </citation>
    <scope>NUCLEOTIDE SEQUENCE [LARGE SCALE GENOMIC DNA]</scope>
    <source>
        <strain evidence="10 11">Sp-1</strain>
    </source>
</reference>
<keyword evidence="3 8" id="KW-0813">Transport</keyword>
<sequence>MTAPLGPPRRRSFLTSILPTAGLMPLVLWQVVFFVVPVVLIFGLSVWRSKNYRLIPDFTFDNYVAILARPAIWRALLLSVETAAFVTVACAILAYPVAYLIAKKAGPWRGLLLVAVIAPFWVSIVMRVAAWRLLLGEHGVINQAIMALGLTGEPLGFLLYSPISTAIGLIYAYLPLYVLPLYAAITNIHDSWIDAAMDLNASPTRTFFEVILPLSAPGLVVGAVFCFVFGLGEFVTPALLGGGKQLMFSQVIQDEFQRRLDWPSGAAMAVILLVLVFAALALSMKWIRRASGEVGS</sequence>
<keyword evidence="5 8" id="KW-0812">Transmembrane</keyword>
<feature type="transmembrane region" description="Helical" evidence="8">
    <location>
        <begin position="76"/>
        <end position="102"/>
    </location>
</feature>
<evidence type="ECO:0000256" key="2">
    <source>
        <dbReference type="ARBA" id="ARBA00007069"/>
    </source>
</evidence>
<dbReference type="EMBL" id="VWNA01000001">
    <property type="protein sequence ID" value="MQT14504.1"/>
    <property type="molecule type" value="Genomic_DNA"/>
</dbReference>
<dbReference type="PANTHER" id="PTHR42929">
    <property type="entry name" value="INNER MEMBRANE ABC TRANSPORTER PERMEASE PROTEIN YDCU-RELATED-RELATED"/>
    <property type="match status" value="1"/>
</dbReference>
<dbReference type="RefSeq" id="WP_153485365.1">
    <property type="nucleotide sequence ID" value="NZ_VWNA01000001.1"/>
</dbReference>
<evidence type="ECO:0000313" key="10">
    <source>
        <dbReference type="EMBL" id="MQT14504.1"/>
    </source>
</evidence>
<comment type="caution">
    <text evidence="10">The sequence shown here is derived from an EMBL/GenBank/DDBJ whole genome shotgun (WGS) entry which is preliminary data.</text>
</comment>
<accession>A0A6A7Y5M8</accession>
<evidence type="ECO:0000256" key="6">
    <source>
        <dbReference type="ARBA" id="ARBA00022989"/>
    </source>
</evidence>
<evidence type="ECO:0000256" key="4">
    <source>
        <dbReference type="ARBA" id="ARBA00022475"/>
    </source>
</evidence>
<evidence type="ECO:0000256" key="5">
    <source>
        <dbReference type="ARBA" id="ARBA00022692"/>
    </source>
</evidence>
<feature type="transmembrane region" description="Helical" evidence="8">
    <location>
        <begin position="206"/>
        <end position="231"/>
    </location>
</feature>
<keyword evidence="11" id="KW-1185">Reference proteome</keyword>
<evidence type="ECO:0000256" key="1">
    <source>
        <dbReference type="ARBA" id="ARBA00004651"/>
    </source>
</evidence>
<comment type="similarity">
    <text evidence="2">Belongs to the binding-protein-dependent transport system permease family. CysTW subfamily.</text>
</comment>
<dbReference type="CDD" id="cd06261">
    <property type="entry name" value="TM_PBP2"/>
    <property type="match status" value="1"/>
</dbReference>
<keyword evidence="6 8" id="KW-1133">Transmembrane helix</keyword>
<proteinExistence type="inferred from homology"/>
<evidence type="ECO:0000313" key="11">
    <source>
        <dbReference type="Proteomes" id="UP000332515"/>
    </source>
</evidence>
<name>A0A6A7Y5M8_9HYPH</name>
<evidence type="ECO:0000256" key="3">
    <source>
        <dbReference type="ARBA" id="ARBA00022448"/>
    </source>
</evidence>
<dbReference type="Gene3D" id="1.10.3720.10">
    <property type="entry name" value="MetI-like"/>
    <property type="match status" value="1"/>
</dbReference>
<dbReference type="InterPro" id="IPR000515">
    <property type="entry name" value="MetI-like"/>
</dbReference>
<dbReference type="GO" id="GO:0005886">
    <property type="term" value="C:plasma membrane"/>
    <property type="evidence" value="ECO:0007669"/>
    <property type="project" value="UniProtKB-SubCell"/>
</dbReference>
<dbReference type="GO" id="GO:0055085">
    <property type="term" value="P:transmembrane transport"/>
    <property type="evidence" value="ECO:0007669"/>
    <property type="project" value="InterPro"/>
</dbReference>
<keyword evidence="4" id="KW-1003">Cell membrane</keyword>
<dbReference type="Proteomes" id="UP000332515">
    <property type="component" value="Unassembled WGS sequence"/>
</dbReference>
<dbReference type="AlphaFoldDB" id="A0A6A7Y5M8"/>